<evidence type="ECO:0000256" key="8">
    <source>
        <dbReference type="SAM" id="Phobius"/>
    </source>
</evidence>
<feature type="transmembrane region" description="Helical" evidence="8">
    <location>
        <begin position="89"/>
        <end position="107"/>
    </location>
</feature>
<evidence type="ECO:0000256" key="6">
    <source>
        <dbReference type="ARBA" id="ARBA00022989"/>
    </source>
</evidence>
<organism evidence="9 10">
    <name type="scientific">Maudiozyma saulgeensis</name>
    <dbReference type="NCBI Taxonomy" id="1789683"/>
    <lineage>
        <taxon>Eukaryota</taxon>
        <taxon>Fungi</taxon>
        <taxon>Dikarya</taxon>
        <taxon>Ascomycota</taxon>
        <taxon>Saccharomycotina</taxon>
        <taxon>Saccharomycetes</taxon>
        <taxon>Saccharomycetales</taxon>
        <taxon>Saccharomycetaceae</taxon>
        <taxon>Maudiozyma</taxon>
    </lineage>
</organism>
<reference evidence="9 10" key="1">
    <citation type="submission" date="2017-04" db="EMBL/GenBank/DDBJ databases">
        <authorList>
            <person name="Afonso C.L."/>
            <person name="Miller P.J."/>
            <person name="Scott M.A."/>
            <person name="Spackman E."/>
            <person name="Goraichik I."/>
            <person name="Dimitrov K.M."/>
            <person name="Suarez D.L."/>
            <person name="Swayne D.E."/>
        </authorList>
    </citation>
    <scope>NUCLEOTIDE SEQUENCE [LARGE SCALE GENOMIC DNA]</scope>
</reference>
<dbReference type="PANTHER" id="PTHR20994:SF0">
    <property type="entry name" value="ER MEMBRANE PROTEIN COMPLEX SUBUNIT 6"/>
    <property type="match status" value="1"/>
</dbReference>
<comment type="subcellular location">
    <subcellularLocation>
        <location evidence="1">Endoplasmic reticulum membrane</location>
        <topology evidence="1">Multi-pass membrane protein</topology>
    </subcellularLocation>
</comment>
<name>A0A1X7R650_9SACH</name>
<keyword evidence="6 8" id="KW-1133">Transmembrane helix</keyword>
<dbReference type="GO" id="GO:0000045">
    <property type="term" value="P:autophagosome assembly"/>
    <property type="evidence" value="ECO:0007669"/>
    <property type="project" value="TreeGrafter"/>
</dbReference>
<evidence type="ECO:0000313" key="9">
    <source>
        <dbReference type="EMBL" id="SMN21173.1"/>
    </source>
</evidence>
<sequence length="108" mass="12245">MDTNDQFSKQVKSGTNIQENKKRYETLMDKVCLMAGVVTGILQLESTYGFLAFLITYLFTILLYVIGICGGHPGLFYENTISDLLFDNFTRELMGFIMAWTFSFALIG</sequence>
<evidence type="ECO:0000313" key="10">
    <source>
        <dbReference type="Proteomes" id="UP000196158"/>
    </source>
</evidence>
<dbReference type="EMBL" id="FXLY01000007">
    <property type="protein sequence ID" value="SMN21173.1"/>
    <property type="molecule type" value="Genomic_DNA"/>
</dbReference>
<dbReference type="GO" id="GO:0034975">
    <property type="term" value="P:protein folding in endoplasmic reticulum"/>
    <property type="evidence" value="ECO:0007669"/>
    <property type="project" value="TreeGrafter"/>
</dbReference>
<proteinExistence type="inferred from homology"/>
<evidence type="ECO:0000256" key="4">
    <source>
        <dbReference type="ARBA" id="ARBA00022692"/>
    </source>
</evidence>
<comment type="similarity">
    <text evidence="2">Belongs to the EMC6 family.</text>
</comment>
<feature type="transmembrane region" description="Helical" evidence="8">
    <location>
        <begin position="50"/>
        <end position="77"/>
    </location>
</feature>
<dbReference type="STRING" id="1789683.A0A1X7R650"/>
<dbReference type="InterPro" id="IPR008504">
    <property type="entry name" value="Emc6"/>
</dbReference>
<dbReference type="Proteomes" id="UP000196158">
    <property type="component" value="Unassembled WGS sequence"/>
</dbReference>
<gene>
    <name evidence="9" type="ORF">KASA_0L02101G</name>
</gene>
<evidence type="ECO:0000256" key="3">
    <source>
        <dbReference type="ARBA" id="ARBA00020827"/>
    </source>
</evidence>
<evidence type="ECO:0000256" key="2">
    <source>
        <dbReference type="ARBA" id="ARBA00009436"/>
    </source>
</evidence>
<evidence type="ECO:0000256" key="1">
    <source>
        <dbReference type="ARBA" id="ARBA00004477"/>
    </source>
</evidence>
<dbReference type="AlphaFoldDB" id="A0A1X7R650"/>
<dbReference type="OrthoDB" id="16510at2759"/>
<protein>
    <recommendedName>
        <fullName evidence="3">ER membrane protein complex subunit 6</fullName>
    </recommendedName>
</protein>
<keyword evidence="7 8" id="KW-0472">Membrane</keyword>
<dbReference type="GO" id="GO:0072546">
    <property type="term" value="C:EMC complex"/>
    <property type="evidence" value="ECO:0007669"/>
    <property type="project" value="InterPro"/>
</dbReference>
<dbReference type="PANTHER" id="PTHR20994">
    <property type="entry name" value="ER MEMBRANE PROTEIN COMPLEX SUBUNIT 6"/>
    <property type="match status" value="1"/>
</dbReference>
<dbReference type="InterPro" id="IPR029008">
    <property type="entry name" value="EMC6-like"/>
</dbReference>
<keyword evidence="10" id="KW-1185">Reference proteome</keyword>
<keyword evidence="5" id="KW-0256">Endoplasmic reticulum</keyword>
<evidence type="ECO:0000256" key="7">
    <source>
        <dbReference type="ARBA" id="ARBA00023136"/>
    </source>
</evidence>
<dbReference type="Pfam" id="PF07019">
    <property type="entry name" value="EMC6"/>
    <property type="match status" value="1"/>
</dbReference>
<keyword evidence="4 8" id="KW-0812">Transmembrane</keyword>
<evidence type="ECO:0000256" key="5">
    <source>
        <dbReference type="ARBA" id="ARBA00022824"/>
    </source>
</evidence>
<accession>A0A1X7R650</accession>